<dbReference type="SMART" id="SM00325">
    <property type="entry name" value="RhoGEF"/>
    <property type="match status" value="1"/>
</dbReference>
<keyword evidence="6" id="KW-1185">Reference proteome</keyword>
<dbReference type="InterPro" id="IPR051336">
    <property type="entry name" value="RhoGEF_Guanine_NuclExch_SF"/>
</dbReference>
<feature type="region of interest" description="Disordered" evidence="2">
    <location>
        <begin position="112"/>
        <end position="144"/>
    </location>
</feature>
<dbReference type="Proteomes" id="UP001314205">
    <property type="component" value="Unassembled WGS sequence"/>
</dbReference>
<gene>
    <name evidence="5" type="ORF">PARMNEM_LOCUS21716</name>
</gene>
<dbReference type="GO" id="GO:0005085">
    <property type="term" value="F:guanyl-nucleotide exchange factor activity"/>
    <property type="evidence" value="ECO:0007669"/>
    <property type="project" value="UniProtKB-KW"/>
</dbReference>
<dbReference type="Pfam" id="PF22697">
    <property type="entry name" value="SOS1_NGEF_PH"/>
    <property type="match status" value="1"/>
</dbReference>
<dbReference type="AlphaFoldDB" id="A0AAV1M6S0"/>
<feature type="region of interest" description="Disordered" evidence="2">
    <location>
        <begin position="1"/>
        <end position="25"/>
    </location>
</feature>
<feature type="region of interest" description="Disordered" evidence="2">
    <location>
        <begin position="215"/>
        <end position="288"/>
    </location>
</feature>
<dbReference type="SUPFAM" id="SSF48065">
    <property type="entry name" value="DBL homology domain (DH-domain)"/>
    <property type="match status" value="1"/>
</dbReference>
<feature type="domain" description="PH" evidence="3">
    <location>
        <begin position="595"/>
        <end position="702"/>
    </location>
</feature>
<dbReference type="InterPro" id="IPR001849">
    <property type="entry name" value="PH_domain"/>
</dbReference>
<dbReference type="PANTHER" id="PTHR22826:SF117">
    <property type="entry name" value="PLECKSTRIN HOMOLOGY DOMAIN-CONTAINING FAMILY G MEMBER 4B-RELATED"/>
    <property type="match status" value="1"/>
</dbReference>
<feature type="region of interest" description="Disordered" evidence="2">
    <location>
        <begin position="536"/>
        <end position="560"/>
    </location>
</feature>
<dbReference type="GO" id="GO:0005886">
    <property type="term" value="C:plasma membrane"/>
    <property type="evidence" value="ECO:0007669"/>
    <property type="project" value="TreeGrafter"/>
</dbReference>
<organism evidence="5 6">
    <name type="scientific">Parnassius mnemosyne</name>
    <name type="common">clouded apollo</name>
    <dbReference type="NCBI Taxonomy" id="213953"/>
    <lineage>
        <taxon>Eukaryota</taxon>
        <taxon>Metazoa</taxon>
        <taxon>Ecdysozoa</taxon>
        <taxon>Arthropoda</taxon>
        <taxon>Hexapoda</taxon>
        <taxon>Insecta</taxon>
        <taxon>Pterygota</taxon>
        <taxon>Neoptera</taxon>
        <taxon>Endopterygota</taxon>
        <taxon>Lepidoptera</taxon>
        <taxon>Glossata</taxon>
        <taxon>Ditrysia</taxon>
        <taxon>Papilionoidea</taxon>
        <taxon>Papilionidae</taxon>
        <taxon>Parnassiinae</taxon>
        <taxon>Parnassini</taxon>
        <taxon>Parnassius</taxon>
        <taxon>Driopa</taxon>
    </lineage>
</organism>
<dbReference type="SUPFAM" id="SSF50729">
    <property type="entry name" value="PH domain-like"/>
    <property type="match status" value="1"/>
</dbReference>
<feature type="domain" description="DH" evidence="4">
    <location>
        <begin position="374"/>
        <end position="581"/>
    </location>
</feature>
<dbReference type="EMBL" id="CAVLGL010000148">
    <property type="protein sequence ID" value="CAK1603326.1"/>
    <property type="molecule type" value="Genomic_DNA"/>
</dbReference>
<dbReference type="InterPro" id="IPR035899">
    <property type="entry name" value="DBL_dom_sf"/>
</dbReference>
<feature type="region of interest" description="Disordered" evidence="2">
    <location>
        <begin position="167"/>
        <end position="197"/>
    </location>
</feature>
<dbReference type="PANTHER" id="PTHR22826">
    <property type="entry name" value="RHO GUANINE EXCHANGE FACTOR-RELATED"/>
    <property type="match status" value="1"/>
</dbReference>
<dbReference type="InterPro" id="IPR055251">
    <property type="entry name" value="SOS1_NGEF_PH"/>
</dbReference>
<evidence type="ECO:0000313" key="5">
    <source>
        <dbReference type="EMBL" id="CAK1603326.1"/>
    </source>
</evidence>
<protein>
    <submittedName>
        <fullName evidence="5">Uncharacterized protein</fullName>
    </submittedName>
</protein>
<name>A0AAV1M6S0_9NEOP</name>
<comment type="caution">
    <text evidence="5">The sequence shown here is derived from an EMBL/GenBank/DDBJ whole genome shotgun (WGS) entry which is preliminary data.</text>
</comment>
<evidence type="ECO:0000259" key="4">
    <source>
        <dbReference type="PROSITE" id="PS50010"/>
    </source>
</evidence>
<feature type="compositionally biased region" description="Polar residues" evidence="2">
    <location>
        <begin position="723"/>
        <end position="734"/>
    </location>
</feature>
<dbReference type="GO" id="GO:0007411">
    <property type="term" value="P:axon guidance"/>
    <property type="evidence" value="ECO:0007669"/>
    <property type="project" value="TreeGrafter"/>
</dbReference>
<dbReference type="Gene3D" id="2.30.29.30">
    <property type="entry name" value="Pleckstrin-homology domain (PH domain)/Phosphotyrosine-binding domain (PTB)"/>
    <property type="match status" value="1"/>
</dbReference>
<feature type="compositionally biased region" description="Basic and acidic residues" evidence="2">
    <location>
        <begin position="271"/>
        <end position="280"/>
    </location>
</feature>
<evidence type="ECO:0000256" key="1">
    <source>
        <dbReference type="ARBA" id="ARBA00022658"/>
    </source>
</evidence>
<sequence>MTQEDPSNRFNDGLLSSGDNTDNEDAVIRNDRTSVKEMILRFERTAVNSFSGSSESLEKSKYCMLGSLTSVVNPIQMHFQHLCPVSNSQDRHSNVSVNSILSNASEISYESSSSGFASDRKSSELKPHRPAPPPPPEPFNDSFSINSISVSEEPMTKDIRFSFATPPSSPIVLRRSRQPPVIRRKSTIGGQGHLGETHWSYGVKQSDLEKLLRLKTSEVSDNEEETKGASVESSGNDNSSDDSSDSDKMESGAEYLVNNDDGRTDTLSTDHSTDTLKNEYESDEGDNLSDVSVASADRCNYDNISIKSVSSFDMVPYQKYDSITVSSDEYGSEVCHAPDTEFLTVSAVNEWCVSKSSEPVLIPVESKKEKYRRRLTERVNELLHTENVYVERLKHVVEDYIPEMFREDIPPSLRGMKPDIFANIERICRFHAEEFLPALRDCENDLRKLGQCFRRFEQRFNMYVMYSRNNKRATRLVYEHKQFFQARQLELGDRLDLSSYLLEPVQRLPRYKLFLDDLVKTYSNYENERCESDSRISKLSVDSDETGGSNGESSDSDETPLESLKLAKTMVECVLTAVDGIMALENIRDSPPHLNLLNQGRLLRQNEFYAMDPARRRRQLMRIFLFDKLVLITAVYRKQPTVEFFIYKDHIPVDDLGITAKEQDLYKFTIWYKKRNLKSYKLETRDSGIRSAWVEEITSLLWEQAMQKKELLLQQRNKRMSVVSMNSQESSGTENNDDKYNSLRGVPGEVRRCSEKKVRRTTWYCE</sequence>
<dbReference type="PROSITE" id="PS50010">
    <property type="entry name" value="DH_2"/>
    <property type="match status" value="1"/>
</dbReference>
<feature type="compositionally biased region" description="Basic and acidic residues" evidence="2">
    <location>
        <begin position="118"/>
        <end position="127"/>
    </location>
</feature>
<feature type="compositionally biased region" description="Basic residues" evidence="2">
    <location>
        <begin position="174"/>
        <end position="186"/>
    </location>
</feature>
<evidence type="ECO:0000313" key="6">
    <source>
        <dbReference type="Proteomes" id="UP001314205"/>
    </source>
</evidence>
<feature type="compositionally biased region" description="Polar residues" evidence="2">
    <location>
        <begin position="1"/>
        <end position="10"/>
    </location>
</feature>
<dbReference type="InterPro" id="IPR000219">
    <property type="entry name" value="DH_dom"/>
</dbReference>
<dbReference type="Gene3D" id="1.20.900.10">
    <property type="entry name" value="Dbl homology (DH) domain"/>
    <property type="match status" value="1"/>
</dbReference>
<accession>A0AAV1M6S0</accession>
<dbReference type="CDD" id="cd00160">
    <property type="entry name" value="RhoGEF"/>
    <property type="match status" value="1"/>
</dbReference>
<proteinExistence type="predicted"/>
<dbReference type="GO" id="GO:0019898">
    <property type="term" value="C:extrinsic component of membrane"/>
    <property type="evidence" value="ECO:0007669"/>
    <property type="project" value="TreeGrafter"/>
</dbReference>
<evidence type="ECO:0000256" key="2">
    <source>
        <dbReference type="SAM" id="MobiDB-lite"/>
    </source>
</evidence>
<dbReference type="InterPro" id="IPR011993">
    <property type="entry name" value="PH-like_dom_sf"/>
</dbReference>
<feature type="region of interest" description="Disordered" evidence="2">
    <location>
        <begin position="723"/>
        <end position="743"/>
    </location>
</feature>
<dbReference type="PROSITE" id="PS50003">
    <property type="entry name" value="PH_DOMAIN"/>
    <property type="match status" value="1"/>
</dbReference>
<evidence type="ECO:0000259" key="3">
    <source>
        <dbReference type="PROSITE" id="PS50003"/>
    </source>
</evidence>
<keyword evidence="1" id="KW-0344">Guanine-nucleotide releasing factor</keyword>
<reference evidence="5 6" key="1">
    <citation type="submission" date="2023-11" db="EMBL/GenBank/DDBJ databases">
        <authorList>
            <person name="Hedman E."/>
            <person name="Englund M."/>
            <person name="Stromberg M."/>
            <person name="Nyberg Akerstrom W."/>
            <person name="Nylinder S."/>
            <person name="Jareborg N."/>
            <person name="Kallberg Y."/>
            <person name="Kronander E."/>
        </authorList>
    </citation>
    <scope>NUCLEOTIDE SEQUENCE [LARGE SCALE GENOMIC DNA]</scope>
</reference>
<dbReference type="GO" id="GO:0005737">
    <property type="term" value="C:cytoplasm"/>
    <property type="evidence" value="ECO:0007669"/>
    <property type="project" value="TreeGrafter"/>
</dbReference>
<dbReference type="Pfam" id="PF00621">
    <property type="entry name" value="RhoGEF"/>
    <property type="match status" value="1"/>
</dbReference>